<dbReference type="GO" id="GO:0097175">
    <property type="term" value="P:1,6-anhydro-N-acetyl-beta-muramic acid catabolic process"/>
    <property type="evidence" value="ECO:0007669"/>
    <property type="project" value="UniProtKB-UniRule"/>
</dbReference>
<dbReference type="HAMAP" id="MF_01270">
    <property type="entry name" value="AnhMurNAc_kinase"/>
    <property type="match status" value="1"/>
</dbReference>
<dbReference type="InterPro" id="IPR005338">
    <property type="entry name" value="Anhydro_N_Ac-Mur_kinase"/>
</dbReference>
<dbReference type="Pfam" id="PF03702">
    <property type="entry name" value="AnmK"/>
    <property type="match status" value="1"/>
</dbReference>
<dbReference type="AlphaFoldDB" id="A0A1D8UT50"/>
<evidence type="ECO:0000256" key="1">
    <source>
        <dbReference type="ARBA" id="ARBA00023277"/>
    </source>
</evidence>
<dbReference type="GO" id="GO:0016301">
    <property type="term" value="F:kinase activity"/>
    <property type="evidence" value="ECO:0007669"/>
    <property type="project" value="UniProtKB-KW"/>
</dbReference>
<keyword evidence="4" id="KW-1185">Reference proteome</keyword>
<keyword evidence="2 3" id="KW-0418">Kinase</keyword>
<dbReference type="Gene3D" id="3.30.420.40">
    <property type="match status" value="2"/>
</dbReference>
<evidence type="ECO:0000256" key="2">
    <source>
        <dbReference type="HAMAP-Rule" id="MF_01270"/>
    </source>
</evidence>
<dbReference type="GO" id="GO:0006040">
    <property type="term" value="P:amino sugar metabolic process"/>
    <property type="evidence" value="ECO:0007669"/>
    <property type="project" value="InterPro"/>
</dbReference>
<dbReference type="SUPFAM" id="SSF53067">
    <property type="entry name" value="Actin-like ATPase domain"/>
    <property type="match status" value="1"/>
</dbReference>
<dbReference type="EMBL" id="CP014674">
    <property type="protein sequence ID" value="AOX16823.1"/>
    <property type="molecule type" value="Genomic_DNA"/>
</dbReference>
<comment type="pathway">
    <text evidence="2">Cell wall biogenesis; peptidoglycan recycling.</text>
</comment>
<protein>
    <recommendedName>
        <fullName evidence="2">Anhydro-N-acetylmuramic acid kinase</fullName>
        <ecNumber evidence="2">2.7.1.170</ecNumber>
    </recommendedName>
    <alternativeName>
        <fullName evidence="2">AnhMurNAc kinase</fullName>
    </alternativeName>
</protein>
<dbReference type="EC" id="2.7.1.170" evidence="2"/>
<evidence type="ECO:0000313" key="4">
    <source>
        <dbReference type="Proteomes" id="UP000179145"/>
    </source>
</evidence>
<dbReference type="GO" id="GO:0005524">
    <property type="term" value="F:ATP binding"/>
    <property type="evidence" value="ECO:0007669"/>
    <property type="project" value="UniProtKB-UniRule"/>
</dbReference>
<dbReference type="NCBIfam" id="NF007141">
    <property type="entry name" value="PRK09585.1-5"/>
    <property type="match status" value="1"/>
</dbReference>
<organism evidence="3 4">
    <name type="scientific">Kozakia baliensis</name>
    <dbReference type="NCBI Taxonomy" id="153496"/>
    <lineage>
        <taxon>Bacteria</taxon>
        <taxon>Pseudomonadati</taxon>
        <taxon>Pseudomonadota</taxon>
        <taxon>Alphaproteobacteria</taxon>
        <taxon>Acetobacterales</taxon>
        <taxon>Acetobacteraceae</taxon>
        <taxon>Kozakia</taxon>
    </lineage>
</organism>
<dbReference type="InterPro" id="IPR043129">
    <property type="entry name" value="ATPase_NBD"/>
</dbReference>
<dbReference type="eggNOG" id="COG2377">
    <property type="taxonomic scope" value="Bacteria"/>
</dbReference>
<dbReference type="GO" id="GO:0016773">
    <property type="term" value="F:phosphotransferase activity, alcohol group as acceptor"/>
    <property type="evidence" value="ECO:0007669"/>
    <property type="project" value="UniProtKB-UniRule"/>
</dbReference>
<evidence type="ECO:0000313" key="3">
    <source>
        <dbReference type="EMBL" id="AOX16823.1"/>
    </source>
</evidence>
<dbReference type="OrthoDB" id="9763949at2"/>
<keyword evidence="2" id="KW-0067">ATP-binding</keyword>
<gene>
    <name evidence="2" type="primary">anmK</name>
    <name evidence="3" type="ORF">A0U89_06410</name>
</gene>
<dbReference type="RefSeq" id="WP_070402541.1">
    <property type="nucleotide sequence ID" value="NZ_BJVW01000017.1"/>
</dbReference>
<feature type="binding site" evidence="2">
    <location>
        <begin position="10"/>
        <end position="17"/>
    </location>
    <ligand>
        <name>ATP</name>
        <dbReference type="ChEBI" id="CHEBI:30616"/>
    </ligand>
</feature>
<dbReference type="UniPathway" id="UPA00343"/>
<dbReference type="Proteomes" id="UP000179145">
    <property type="component" value="Chromosome"/>
</dbReference>
<dbReference type="KEGG" id="kba:A0U89_06410"/>
<dbReference type="STRING" id="153496.A0U89_06410"/>
<reference evidence="3 4" key="1">
    <citation type="journal article" date="2016" name="Microb. Cell Fact.">
        <title>Dissection of exopolysaccharide biosynthesis in Kozakia baliensis.</title>
        <authorList>
            <person name="Brandt J.U."/>
            <person name="Jakob F."/>
            <person name="Behr J."/>
            <person name="Geissler A.J."/>
            <person name="Vogel R.F."/>
        </authorList>
    </citation>
    <scope>NUCLEOTIDE SEQUENCE [LARGE SCALE GENOMIC DNA]</scope>
    <source>
        <strain evidence="3 4">DSM 14400</strain>
    </source>
</reference>
<comment type="catalytic activity">
    <reaction evidence="2">
        <text>1,6-anhydro-N-acetyl-beta-muramate + ATP + H2O = N-acetyl-D-muramate 6-phosphate + ADP + H(+)</text>
        <dbReference type="Rhea" id="RHEA:24952"/>
        <dbReference type="ChEBI" id="CHEBI:15377"/>
        <dbReference type="ChEBI" id="CHEBI:15378"/>
        <dbReference type="ChEBI" id="CHEBI:30616"/>
        <dbReference type="ChEBI" id="CHEBI:58690"/>
        <dbReference type="ChEBI" id="CHEBI:58722"/>
        <dbReference type="ChEBI" id="CHEBI:456216"/>
        <dbReference type="EC" id="2.7.1.170"/>
    </reaction>
</comment>
<keyword evidence="1 2" id="KW-0119">Carbohydrate metabolism</keyword>
<dbReference type="UniPathway" id="UPA00544"/>
<accession>A0A1D8UT50</accession>
<dbReference type="PANTHER" id="PTHR30605">
    <property type="entry name" value="ANHYDRO-N-ACETYLMURAMIC ACID KINASE"/>
    <property type="match status" value="1"/>
</dbReference>
<dbReference type="GO" id="GO:0009254">
    <property type="term" value="P:peptidoglycan turnover"/>
    <property type="evidence" value="ECO:0007669"/>
    <property type="project" value="UniProtKB-UniRule"/>
</dbReference>
<keyword evidence="2" id="KW-0808">Transferase</keyword>
<name>A0A1D8UT50_9PROT</name>
<comment type="pathway">
    <text evidence="2">Amino-sugar metabolism; 1,6-anhydro-N-acetylmuramate degradation.</text>
</comment>
<keyword evidence="2" id="KW-0547">Nucleotide-binding</keyword>
<proteinExistence type="inferred from homology"/>
<comment type="function">
    <text evidence="2">Catalyzes the specific phosphorylation of 1,6-anhydro-N-acetylmuramic acid (anhMurNAc) with the simultaneous cleavage of the 1,6-anhydro ring, generating MurNAc-6-P. Is required for the utilization of anhMurNAc either imported from the medium or derived from its own cell wall murein, and thus plays a role in cell wall recycling.</text>
</comment>
<dbReference type="PANTHER" id="PTHR30605:SF0">
    <property type="entry name" value="ANHYDRO-N-ACETYLMURAMIC ACID KINASE"/>
    <property type="match status" value="1"/>
</dbReference>
<comment type="similarity">
    <text evidence="2">Belongs to the anhydro-N-acetylmuramic acid kinase family.</text>
</comment>
<sequence>MLNIIGLMSGTSLDGVDAALIETDGERIGRRGPVLTVPYSEDLRARLRKLLDLAPSLHADDTMLRQAEHDLTIRHVEAVQQLCQKAEIQPDLIGFHGQTILHAPHERRTWQIGDAALLSRKTGLPVVHDFRSADVAAGGQGAPLVPLYHAALLKNELKPVAILNIGGVANITLLGENEAVYACDTGPGNALLDDWAMRHTGRPYDENGKLARKGRVEGAILESLLADPFFTLPPPKSLDRLTFHRAMRAVEHLSPEDGAATLAAFTIEAIVRTPMPEKPRAWFVGGGGRRNPVLMEGLAARLAAPVSAVEALEWDGDGLEAECFGFLAARCLRGLAISQPFITGVPEAMSGGRLTCSDLTPPPWMRYGITQPT</sequence>